<name>A0ACC2XS52_9TREE</name>
<gene>
    <name evidence="1" type="ORF">QFC24_002213</name>
</gene>
<keyword evidence="2" id="KW-1185">Reference proteome</keyword>
<accession>A0ACC2XS52</accession>
<organism evidence="1 2">
    <name type="scientific">Naganishia onofrii</name>
    <dbReference type="NCBI Taxonomy" id="1851511"/>
    <lineage>
        <taxon>Eukaryota</taxon>
        <taxon>Fungi</taxon>
        <taxon>Dikarya</taxon>
        <taxon>Basidiomycota</taxon>
        <taxon>Agaricomycotina</taxon>
        <taxon>Tremellomycetes</taxon>
        <taxon>Filobasidiales</taxon>
        <taxon>Filobasidiaceae</taxon>
        <taxon>Naganishia</taxon>
    </lineage>
</organism>
<reference evidence="1" key="1">
    <citation type="submission" date="2023-04" db="EMBL/GenBank/DDBJ databases">
        <title>Draft Genome sequencing of Naganishia species isolated from polar environments using Oxford Nanopore Technology.</title>
        <authorList>
            <person name="Leo P."/>
            <person name="Venkateswaran K."/>
        </authorList>
    </citation>
    <scope>NUCLEOTIDE SEQUENCE</scope>
    <source>
        <strain evidence="1">DBVPG 5303</strain>
    </source>
</reference>
<evidence type="ECO:0000313" key="1">
    <source>
        <dbReference type="EMBL" id="KAJ9126470.1"/>
    </source>
</evidence>
<protein>
    <submittedName>
        <fullName evidence="1">Uncharacterized protein</fullName>
    </submittedName>
</protein>
<sequence>MTPTLHIRTSSPTLPAPSVPSPSKPSQHTASRLRNLFTPHKSATFAVTVTIHSVQNVPQVRGFFSVGWKFRDGEGNGRAKVQVNHSAKNGESSVLSAKPPLPLPRNLVGSKRRSLDTVSSGASSISGVSIDSSIVPPTSPTSIGSFTSSTAGFTPIVGGVSGRGKKTSMESSRMNEGSIVSPASAASTDTSVVSSRRTSISGDGAFMSNGDASSAGVVDLTDVPHGPHQHSPTAPHPPVGHLTVPIQHSRSTNPKTHPMHKLSSSSLRRTASKDRPPSMTSQITESSSVVDSLCVPANTITERQGCTPIAELRNHSCEWGATVTHLVRMKIHPLGAHITPHTRPPLPDTPPLGILGAGARSESGLKLKVWQHIRPPTRDEMQKTERGSMKHRANGRTEDSYEFGGMNLDLAEFVGEEGKRVTRRYLLTERAKTNATIKLTIEVKQVGGETNFVAPVLQKRHIVAGLADMGHEDIIGNSSLGAELHPIRSIASSQSDVSSMSATAAPSRNPSTSNLRDLDCSLNIITDRTAPAMRLKKPPEEHLLKPPQEVTKSSTASKHKYHLKQSDGEPEARLRPTLNGSGNRPGPSRTVPGAPERRYSGEAHRERMSADKHQTEAQNHADAATHAVAHQLPKRHGRTGKHKHHPHHVADPDTAPERIIEALFNPKPSTVWTPFTYVVDSGLPSSDSRTERPSGVETATPERERRKHEKQSELHKSAIMGSSPLTANTTMTTTDSDSDVSRTSDAGTDHELRERERRRRNALRRKGKPVGKTRQPVGEIQRSFFKRLGTEHQPQ</sequence>
<proteinExistence type="predicted"/>
<evidence type="ECO:0000313" key="2">
    <source>
        <dbReference type="Proteomes" id="UP001234202"/>
    </source>
</evidence>
<dbReference type="Proteomes" id="UP001234202">
    <property type="component" value="Unassembled WGS sequence"/>
</dbReference>
<dbReference type="EMBL" id="JASBWV010000005">
    <property type="protein sequence ID" value="KAJ9126470.1"/>
    <property type="molecule type" value="Genomic_DNA"/>
</dbReference>
<comment type="caution">
    <text evidence="1">The sequence shown here is derived from an EMBL/GenBank/DDBJ whole genome shotgun (WGS) entry which is preliminary data.</text>
</comment>